<dbReference type="InterPro" id="IPR011044">
    <property type="entry name" value="Quino_amine_DH_bsu"/>
</dbReference>
<evidence type="ECO:0000313" key="2">
    <source>
        <dbReference type="Proteomes" id="UP000823990"/>
    </source>
</evidence>
<evidence type="ECO:0000313" key="1">
    <source>
        <dbReference type="EMBL" id="HIW02462.1"/>
    </source>
</evidence>
<accession>A0A9D1Q1D6</accession>
<organism evidence="1 2">
    <name type="scientific">Candidatus Protoclostridium stercorigallinarum</name>
    <dbReference type="NCBI Taxonomy" id="2838741"/>
    <lineage>
        <taxon>Bacteria</taxon>
        <taxon>Bacillati</taxon>
        <taxon>Bacillota</taxon>
        <taxon>Clostridia</taxon>
        <taxon>Candidatus Protoclostridium</taxon>
    </lineage>
</organism>
<dbReference type="EMBL" id="DXHS01000066">
    <property type="protein sequence ID" value="HIW02462.1"/>
    <property type="molecule type" value="Genomic_DNA"/>
</dbReference>
<dbReference type="SUPFAM" id="SSF50969">
    <property type="entry name" value="YVTN repeat-like/Quinoprotein amine dehydrogenase"/>
    <property type="match status" value="1"/>
</dbReference>
<sequence length="1010" mass="109478">MKITKKMFKIAVPIAAFVLAAVFVLAFMLTSYADWRKGYDGYLADLQWKKDNAGTKMTGMTLALAEGTTFYDNGRARPKKKDFVLTGNYIVDGVREYTEPIIDADYTLTVPNDFYENGGKVTATYAWYGEGASGETEDAQPLQTFEASLDLTLTALVPNKLELLHMPYLVRYEEGDRFDLTGAEFEVSLNDGSVLPVDNGKLTVPDTPLRPEDKTVKVSYATDGGSVSADIPVTVMEEGTFTNGELLSLEVVNATVEDGKTLGEAQIELYGVYDSGNYVRVAEEDYDIVNADETASLGGVHVIEISASADGTPMFCTANARVRKDIAAGTPEGNRYTFKVDSSLINRSELSVLTAGGSDNVYVASETMTVAVNGSAKTIAADTFIGAGGASASGICEALLGKGENTVTIEFATAEDAERVGMTGIRLESGSESVSADTLGDYITAMNEAGRTISLSSEAVVDFETGTFDYMYGYGLTNDGKDVYIAVNSDGSTSSNLQIIRVDPIARTVTAKTQKIDVGPKNESYDGLFFYDGKVIACTPKGLMYVDAGFEGTNTAVVQPYDGIAFPDEIGNITNVAYNAAQDKFAVTSESYKLYILDGEMNVLYSADFARDAGGRAFRRMTGTDEYLYLSYTLNAYPNPYISVLDWSGKTVAENVNMETDTDDMGYMDDPAKSNVQAVMEFNGSVYYLVTCWGVGTGHGLFRASFVGGEYTVPEMSFGEYIEMTAREDITPDLAADRLINFPWGQVYGGGDTFGITTDGKYGYFAYSKVGENMRNTLLIKFDLVTGAKLGETNPQEMDTNEGGWHDHSQLFYKDGWIYAIDYAGGFWRVWADDIDGEYKPSFEAVTDIVFDGLDGKVIGVTPNNASGGWAVYTDADELAFYDSAFALVKKVIAEGSDFAETGGDKNMDGKKYRAGVAGNDDYVYVLQNESASLTATLHIYDWQGNHIATSVITGLQSGDGSDYADDFITQTRTMGVTELGGRLYFSLSNRSGTYVTLYSFTPDLSVFEG</sequence>
<protein>
    <submittedName>
        <fullName evidence="1">Uncharacterized protein</fullName>
    </submittedName>
</protein>
<reference evidence="1" key="1">
    <citation type="journal article" date="2021" name="PeerJ">
        <title>Extensive microbial diversity within the chicken gut microbiome revealed by metagenomics and culture.</title>
        <authorList>
            <person name="Gilroy R."/>
            <person name="Ravi A."/>
            <person name="Getino M."/>
            <person name="Pursley I."/>
            <person name="Horton D.L."/>
            <person name="Alikhan N.F."/>
            <person name="Baker D."/>
            <person name="Gharbi K."/>
            <person name="Hall N."/>
            <person name="Watson M."/>
            <person name="Adriaenssens E.M."/>
            <person name="Foster-Nyarko E."/>
            <person name="Jarju S."/>
            <person name="Secka A."/>
            <person name="Antonio M."/>
            <person name="Oren A."/>
            <person name="Chaudhuri R.R."/>
            <person name="La Ragione R."/>
            <person name="Hildebrand F."/>
            <person name="Pallen M.J."/>
        </authorList>
    </citation>
    <scope>NUCLEOTIDE SEQUENCE</scope>
    <source>
        <strain evidence="1">12435</strain>
    </source>
</reference>
<reference evidence="1" key="2">
    <citation type="submission" date="2021-04" db="EMBL/GenBank/DDBJ databases">
        <authorList>
            <person name="Gilroy R."/>
        </authorList>
    </citation>
    <scope>NUCLEOTIDE SEQUENCE</scope>
    <source>
        <strain evidence="1">12435</strain>
    </source>
</reference>
<dbReference type="AlphaFoldDB" id="A0A9D1Q1D6"/>
<comment type="caution">
    <text evidence="1">The sequence shown here is derived from an EMBL/GenBank/DDBJ whole genome shotgun (WGS) entry which is preliminary data.</text>
</comment>
<name>A0A9D1Q1D6_9FIRM</name>
<dbReference type="Gene3D" id="2.60.40.3630">
    <property type="match status" value="1"/>
</dbReference>
<dbReference type="Proteomes" id="UP000823990">
    <property type="component" value="Unassembled WGS sequence"/>
</dbReference>
<gene>
    <name evidence="1" type="ORF">H9892_03900</name>
</gene>
<proteinExistence type="predicted"/>